<name>C8X0U4_DESRD</name>
<evidence type="ECO:0000256" key="3">
    <source>
        <dbReference type="ARBA" id="ARBA00022618"/>
    </source>
</evidence>
<feature type="transmembrane region" description="Helical" evidence="9">
    <location>
        <begin position="35"/>
        <end position="60"/>
    </location>
</feature>
<evidence type="ECO:0000256" key="8">
    <source>
        <dbReference type="SAM" id="MobiDB-lite"/>
    </source>
</evidence>
<keyword evidence="7" id="KW-0131">Cell cycle</keyword>
<dbReference type="OrthoDB" id="5470105at2"/>
<dbReference type="PROSITE" id="PS51779">
    <property type="entry name" value="POTRA"/>
    <property type="match status" value="1"/>
</dbReference>
<evidence type="ECO:0000256" key="4">
    <source>
        <dbReference type="ARBA" id="ARBA00022692"/>
    </source>
</evidence>
<dbReference type="Proteomes" id="UP000001052">
    <property type="component" value="Chromosome"/>
</dbReference>
<evidence type="ECO:0000256" key="2">
    <source>
        <dbReference type="ARBA" id="ARBA00022475"/>
    </source>
</evidence>
<dbReference type="GO" id="GO:0016020">
    <property type="term" value="C:membrane"/>
    <property type="evidence" value="ECO:0007669"/>
    <property type="project" value="UniProtKB-SubCell"/>
</dbReference>
<proteinExistence type="predicted"/>
<evidence type="ECO:0000256" key="7">
    <source>
        <dbReference type="ARBA" id="ARBA00023306"/>
    </source>
</evidence>
<evidence type="ECO:0000256" key="6">
    <source>
        <dbReference type="ARBA" id="ARBA00023136"/>
    </source>
</evidence>
<organism evidence="11 12">
    <name type="scientific">Desulfohalobium retbaense (strain ATCC 49708 / DSM 5692 / JCM 16813 / HR100)</name>
    <dbReference type="NCBI Taxonomy" id="485915"/>
    <lineage>
        <taxon>Bacteria</taxon>
        <taxon>Pseudomonadati</taxon>
        <taxon>Thermodesulfobacteriota</taxon>
        <taxon>Desulfovibrionia</taxon>
        <taxon>Desulfovibrionales</taxon>
        <taxon>Desulfohalobiaceae</taxon>
        <taxon>Desulfohalobium</taxon>
    </lineage>
</organism>
<evidence type="ECO:0000256" key="1">
    <source>
        <dbReference type="ARBA" id="ARBA00004370"/>
    </source>
</evidence>
<dbReference type="GO" id="GO:0090529">
    <property type="term" value="P:cell septum assembly"/>
    <property type="evidence" value="ECO:0007669"/>
    <property type="project" value="InterPro"/>
</dbReference>
<dbReference type="PANTHER" id="PTHR35851">
    <property type="entry name" value="CELL DIVISION PROTEIN FTSQ"/>
    <property type="match status" value="1"/>
</dbReference>
<protein>
    <submittedName>
        <fullName evidence="11">Polypeptide-transport-associated domain protein FtsQ-type</fullName>
    </submittedName>
</protein>
<keyword evidence="4 9" id="KW-0812">Transmembrane</keyword>
<dbReference type="EMBL" id="CP001734">
    <property type="protein sequence ID" value="ACV68041.1"/>
    <property type="molecule type" value="Genomic_DNA"/>
</dbReference>
<gene>
    <name evidence="11" type="ordered locus">Dret_0749</name>
</gene>
<dbReference type="KEGG" id="drt:Dret_0749"/>
<evidence type="ECO:0000256" key="9">
    <source>
        <dbReference type="SAM" id="Phobius"/>
    </source>
</evidence>
<dbReference type="Pfam" id="PF08478">
    <property type="entry name" value="POTRA_1"/>
    <property type="match status" value="1"/>
</dbReference>
<dbReference type="HOGENOM" id="CLU_047677_3_1_7"/>
<dbReference type="Gene3D" id="3.10.20.310">
    <property type="entry name" value="membrane protein fhac"/>
    <property type="match status" value="1"/>
</dbReference>
<dbReference type="InterPro" id="IPR013685">
    <property type="entry name" value="POTRA_FtsQ_type"/>
</dbReference>
<reference evidence="11 12" key="2">
    <citation type="journal article" date="2010" name="Stand. Genomic Sci.">
        <title>Complete genome sequence of Desulfohalobium retbaense type strain (HR(100)).</title>
        <authorList>
            <person name="Spring S."/>
            <person name="Nolan M."/>
            <person name="Lapidus A."/>
            <person name="Glavina Del Rio T."/>
            <person name="Copeland A."/>
            <person name="Tice H."/>
            <person name="Cheng J.F."/>
            <person name="Lucas S."/>
            <person name="Land M."/>
            <person name="Chen F."/>
            <person name="Bruce D."/>
            <person name="Goodwin L."/>
            <person name="Pitluck S."/>
            <person name="Ivanova N."/>
            <person name="Mavromatis K."/>
            <person name="Mikhailova N."/>
            <person name="Pati A."/>
            <person name="Chen A."/>
            <person name="Palaniappan K."/>
            <person name="Hauser L."/>
            <person name="Chang Y.J."/>
            <person name="Jeffries C.D."/>
            <person name="Munk C."/>
            <person name="Kiss H."/>
            <person name="Chain P."/>
            <person name="Han C."/>
            <person name="Brettin T."/>
            <person name="Detter J.C."/>
            <person name="Schuler E."/>
            <person name="Goker M."/>
            <person name="Rohde M."/>
            <person name="Bristow J."/>
            <person name="Eisen J.A."/>
            <person name="Markowitz V."/>
            <person name="Hugenholtz P."/>
            <person name="Kyrpides N.C."/>
            <person name="Klenk H.P."/>
        </authorList>
    </citation>
    <scope>NUCLEOTIDE SEQUENCE [LARGE SCALE GENOMIC DNA]</scope>
    <source>
        <strain evidence="11 12">DSM 5692</strain>
    </source>
</reference>
<keyword evidence="6 9" id="KW-0472">Membrane</keyword>
<evidence type="ECO:0000313" key="12">
    <source>
        <dbReference type="Proteomes" id="UP000001052"/>
    </source>
</evidence>
<evidence type="ECO:0000256" key="5">
    <source>
        <dbReference type="ARBA" id="ARBA00022989"/>
    </source>
</evidence>
<keyword evidence="5 9" id="KW-1133">Transmembrane helix</keyword>
<dbReference type="InterPro" id="IPR034746">
    <property type="entry name" value="POTRA"/>
</dbReference>
<evidence type="ECO:0000313" key="11">
    <source>
        <dbReference type="EMBL" id="ACV68041.1"/>
    </source>
</evidence>
<keyword evidence="2" id="KW-1003">Cell membrane</keyword>
<dbReference type="STRING" id="485915.Dret_0749"/>
<accession>C8X0U4</accession>
<dbReference type="PANTHER" id="PTHR35851:SF1">
    <property type="entry name" value="CELL DIVISION PROTEIN FTSQ"/>
    <property type="match status" value="1"/>
</dbReference>
<dbReference type="InterPro" id="IPR026579">
    <property type="entry name" value="FtsQ"/>
</dbReference>
<keyword evidence="12" id="KW-1185">Reference proteome</keyword>
<feature type="domain" description="POTRA" evidence="10">
    <location>
        <begin position="72"/>
        <end position="140"/>
    </location>
</feature>
<keyword evidence="3" id="KW-0132">Cell division</keyword>
<reference evidence="12" key="1">
    <citation type="submission" date="2009-09" db="EMBL/GenBank/DDBJ databases">
        <title>The complete chromosome of Desulfohalobium retbaense DSM 5692.</title>
        <authorList>
            <consortium name="US DOE Joint Genome Institute (JGI-PGF)"/>
            <person name="Lucas S."/>
            <person name="Copeland A."/>
            <person name="Lapidus A."/>
            <person name="Glavina del Rio T."/>
            <person name="Dalin E."/>
            <person name="Tice H."/>
            <person name="Bruce D."/>
            <person name="Goodwin L."/>
            <person name="Pitluck S."/>
            <person name="Kyrpides N."/>
            <person name="Mavromatis K."/>
            <person name="Ivanova N."/>
            <person name="Mikhailova N."/>
            <person name="Munk A.C."/>
            <person name="Brettin T."/>
            <person name="Detter J.C."/>
            <person name="Han C."/>
            <person name="Tapia R."/>
            <person name="Larimer F."/>
            <person name="Land M."/>
            <person name="Hauser L."/>
            <person name="Markowitz V."/>
            <person name="Cheng J.-F."/>
            <person name="Hugenholtz P."/>
            <person name="Woyke T."/>
            <person name="Wu D."/>
            <person name="Spring S."/>
            <person name="Klenk H.-P."/>
            <person name="Eisen J.A."/>
        </authorList>
    </citation>
    <scope>NUCLEOTIDE SEQUENCE [LARGE SCALE GENOMIC DNA]</scope>
    <source>
        <strain evidence="12">DSM 5692</strain>
    </source>
</reference>
<comment type="subcellular location">
    <subcellularLocation>
        <location evidence="1">Membrane</location>
    </subcellularLocation>
</comment>
<dbReference type="AlphaFoldDB" id="C8X0U4"/>
<sequence>MKRQTGSVQRRGSLGRKSSAASKNTRGGGRQGGSLVRFATTCLWLGGTTVFLVAVSWGLLAGYRYLTSHPYFTLREVSIEGNERLTDTAVLQLAGIAPGENSLAVDMGRAKNRLMQNPWVERVLLRRILPDKVQIHVQERKAVFWVRKQDGLYFADRRGEAIAPVSRDRFVSLPLLDLGTQHEHRETVALFADRLQQRRLPFSAAEVDWVRFDSEFVLEAQLRDSGPRVVLETHDLARHCQKLLAVWRDLNERDELDEASSLVFFRDKAWARF</sequence>
<feature type="region of interest" description="Disordered" evidence="8">
    <location>
        <begin position="1"/>
        <end position="30"/>
    </location>
</feature>
<evidence type="ECO:0000259" key="10">
    <source>
        <dbReference type="PROSITE" id="PS51779"/>
    </source>
</evidence>
<feature type="compositionally biased region" description="Polar residues" evidence="8">
    <location>
        <begin position="1"/>
        <end position="10"/>
    </location>
</feature>
<dbReference type="eggNOG" id="COG1589">
    <property type="taxonomic scope" value="Bacteria"/>
</dbReference>